<dbReference type="eggNOG" id="ENOG502Z9YX">
    <property type="taxonomic scope" value="Bacteria"/>
</dbReference>
<keyword evidence="2" id="KW-1185">Reference proteome</keyword>
<reference evidence="2" key="1">
    <citation type="submission" date="2014-05" db="EMBL/GenBank/DDBJ databases">
        <title>ATOL: Assembling a taxonomically balanced genome-scale reconstruction of the evolutionary history of the Enterobacteriaceae.</title>
        <authorList>
            <person name="Plunkett G. III"/>
            <person name="Neeno-Eckwall E.C."/>
            <person name="Glasner J.D."/>
            <person name="Perna N.T."/>
        </authorList>
    </citation>
    <scope>NUCLEOTIDE SEQUENCE [LARGE SCALE GENOMIC DNA]</scope>
    <source>
        <strain evidence="2">ATCC 49490</strain>
    </source>
</reference>
<evidence type="ECO:0000313" key="1">
    <source>
        <dbReference type="EMBL" id="KFC09203.1"/>
    </source>
</evidence>
<dbReference type="RefSeq" id="WP_038154787.1">
    <property type="nucleotide sequence ID" value="NZ_JMTB01000043.1"/>
</dbReference>
<name>A0A085AG58_9ENTR</name>
<gene>
    <name evidence="1" type="ORF">GTGU_01142</name>
</gene>
<proteinExistence type="predicted"/>
<sequence>MGNYALLVGNGINNLADGNSWFDVLQSLGQKYGIAIDTNNKPFTLAYEEIYFNILKTQHSNRIESTIKRFIANKIQTITRNDIHQQIMTLDCQNIMTSNYDLAFESCLPASDEIKNNGIIKEQKYNVFRHHLINDKRIWHIHGAITVANSITLGYEHYSGYLQAMRNYTATGSSYSKEEFKDLKPLIRRLNTPGEEFSWIDNFFRRNIYIFGLTLDFVEIDLWWLLTYRERCRLLEKSDKEITNRIVYYVPACLAEDEKSQAKIALLKSVGVTINDTFGQHFCRSKEDEKSYYVDVIADIRKAEK</sequence>
<organism evidence="1 2">
    <name type="scientific">Trabulsiella guamensis ATCC 49490</name>
    <dbReference type="NCBI Taxonomy" id="1005994"/>
    <lineage>
        <taxon>Bacteria</taxon>
        <taxon>Pseudomonadati</taxon>
        <taxon>Pseudomonadota</taxon>
        <taxon>Gammaproteobacteria</taxon>
        <taxon>Enterobacterales</taxon>
        <taxon>Enterobacteriaceae</taxon>
        <taxon>Trabulsiella</taxon>
    </lineage>
</organism>
<accession>A0A085AG58</accession>
<dbReference type="AlphaFoldDB" id="A0A085AG58"/>
<comment type="caution">
    <text evidence="1">The sequence shown here is derived from an EMBL/GenBank/DDBJ whole genome shotgun (WGS) entry which is preliminary data.</text>
</comment>
<dbReference type="Proteomes" id="UP000028630">
    <property type="component" value="Unassembled WGS sequence"/>
</dbReference>
<dbReference type="EMBL" id="JMTB01000043">
    <property type="protein sequence ID" value="KFC09203.1"/>
    <property type="molecule type" value="Genomic_DNA"/>
</dbReference>
<evidence type="ECO:0000313" key="2">
    <source>
        <dbReference type="Proteomes" id="UP000028630"/>
    </source>
</evidence>
<protein>
    <submittedName>
        <fullName evidence="1">Uncharacterized protein</fullName>
    </submittedName>
</protein>
<dbReference type="OrthoDB" id="198887at2"/>
<dbReference type="Pfam" id="PF13289">
    <property type="entry name" value="SIR2_2"/>
    <property type="match status" value="1"/>
</dbReference>